<name>A0A1D1Z8J5_9ARAE</name>
<dbReference type="GO" id="GO:0004672">
    <property type="term" value="F:protein kinase activity"/>
    <property type="evidence" value="ECO:0007669"/>
    <property type="project" value="InterPro"/>
</dbReference>
<dbReference type="InterPro" id="IPR011009">
    <property type="entry name" value="Kinase-like_dom_sf"/>
</dbReference>
<dbReference type="Gene3D" id="1.10.510.10">
    <property type="entry name" value="Transferase(Phosphotransferase) domain 1"/>
    <property type="match status" value="1"/>
</dbReference>
<dbReference type="SMART" id="SM00220">
    <property type="entry name" value="S_TKc"/>
    <property type="match status" value="1"/>
</dbReference>
<dbReference type="InterPro" id="IPR001245">
    <property type="entry name" value="Ser-Thr/Tyr_kinase_cat_dom"/>
</dbReference>
<keyword evidence="5" id="KW-0418">Kinase</keyword>
<dbReference type="PANTHER" id="PTHR27001:SF118">
    <property type="entry name" value="OS01G0253100 PROTEIN"/>
    <property type="match status" value="1"/>
</dbReference>
<organism evidence="5">
    <name type="scientific">Anthurium amnicola</name>
    <dbReference type="NCBI Taxonomy" id="1678845"/>
    <lineage>
        <taxon>Eukaryota</taxon>
        <taxon>Viridiplantae</taxon>
        <taxon>Streptophyta</taxon>
        <taxon>Embryophyta</taxon>
        <taxon>Tracheophyta</taxon>
        <taxon>Spermatophyta</taxon>
        <taxon>Magnoliopsida</taxon>
        <taxon>Liliopsida</taxon>
        <taxon>Araceae</taxon>
        <taxon>Pothoideae</taxon>
        <taxon>Potheae</taxon>
        <taxon>Anthurium</taxon>
    </lineage>
</organism>
<dbReference type="InterPro" id="IPR000719">
    <property type="entry name" value="Prot_kinase_dom"/>
</dbReference>
<evidence type="ECO:0000313" key="5">
    <source>
        <dbReference type="EMBL" id="JAT63199.1"/>
    </source>
</evidence>
<keyword evidence="2" id="KW-0067">ATP-binding</keyword>
<proteinExistence type="predicted"/>
<accession>A0A1D1Z8J5</accession>
<evidence type="ECO:0000259" key="3">
    <source>
        <dbReference type="PROSITE" id="PS50011"/>
    </source>
</evidence>
<keyword evidence="1" id="KW-0547">Nucleotide-binding</keyword>
<dbReference type="SUPFAM" id="SSF56112">
    <property type="entry name" value="Protein kinase-like (PK-like)"/>
    <property type="match status" value="1"/>
</dbReference>
<dbReference type="Pfam" id="PF07714">
    <property type="entry name" value="PK_Tyr_Ser-Thr"/>
    <property type="match status" value="1"/>
</dbReference>
<evidence type="ECO:0000313" key="4">
    <source>
        <dbReference type="EMBL" id="JAT52121.1"/>
    </source>
</evidence>
<dbReference type="PANTHER" id="PTHR27001">
    <property type="entry name" value="OS01G0253100 PROTEIN"/>
    <property type="match status" value="1"/>
</dbReference>
<protein>
    <submittedName>
        <fullName evidence="5">Protein kinase APK1B, chloroplastic</fullName>
    </submittedName>
</protein>
<dbReference type="PROSITE" id="PS50011">
    <property type="entry name" value="PROTEIN_KINASE_DOM"/>
    <property type="match status" value="1"/>
</dbReference>
<dbReference type="EMBL" id="GDJX01004737">
    <property type="protein sequence ID" value="JAT63199.1"/>
    <property type="molecule type" value="Transcribed_RNA"/>
</dbReference>
<feature type="domain" description="Protein kinase" evidence="3">
    <location>
        <begin position="61"/>
        <end position="345"/>
    </location>
</feature>
<dbReference type="AlphaFoldDB" id="A0A1D1Z8J5"/>
<dbReference type="GO" id="GO:0005886">
    <property type="term" value="C:plasma membrane"/>
    <property type="evidence" value="ECO:0007669"/>
    <property type="project" value="TreeGrafter"/>
</dbReference>
<keyword evidence="5" id="KW-0808">Transferase</keyword>
<evidence type="ECO:0000256" key="2">
    <source>
        <dbReference type="ARBA" id="ARBA00022840"/>
    </source>
</evidence>
<evidence type="ECO:0000256" key="1">
    <source>
        <dbReference type="ARBA" id="ARBA00022741"/>
    </source>
</evidence>
<sequence>MESPQPKKKLKHNSSTGDRVKLCDMGLGGDVSSPVQKQKGVAEIALISYTPDELGMLADGFSKEMLVAKCPFGEVYHGMVPNKAQEVTVVVLGNELERADEVVEYFEGMKLLSHSIIMNHSGFAQPIGFCNGPSMWGIVFDFPSSSTLKDKLFDVTFTWSQRMMVAVRLAESLQYLHELEPSFTIRTVDKSQIIIDEDFNPRLITFGKRSNEDFFKKPNPLYLTRYGYIAPDIGWTGSWSTKCDVFSYGIILLELMSMSPVIDHSLGDKRYIMRRVPPRSQNGKLESAFVHEKLQHTDSYHEEDGVAVTELALLCAAWEKEDRPDMVDIVASLKSLEVIKDSPRLTP</sequence>
<dbReference type="EMBL" id="GDJX01015815">
    <property type="protein sequence ID" value="JAT52121.1"/>
    <property type="molecule type" value="Transcribed_RNA"/>
</dbReference>
<dbReference type="Gene3D" id="3.30.200.20">
    <property type="entry name" value="Phosphorylase Kinase, domain 1"/>
    <property type="match status" value="1"/>
</dbReference>
<dbReference type="GO" id="GO:0005524">
    <property type="term" value="F:ATP binding"/>
    <property type="evidence" value="ECO:0007669"/>
    <property type="project" value="UniProtKB-KW"/>
</dbReference>
<reference evidence="5" key="1">
    <citation type="submission" date="2015-07" db="EMBL/GenBank/DDBJ databases">
        <title>Transcriptome Assembly of Anthurium amnicola.</title>
        <authorList>
            <person name="Suzuki J."/>
        </authorList>
    </citation>
    <scope>NUCLEOTIDE SEQUENCE</scope>
</reference>
<gene>
    <name evidence="5" type="primary">APK1B_4</name>
    <name evidence="4" type="synonym">APK1B_1</name>
    <name evidence="4" type="ORF">g.106838</name>
    <name evidence="5" type="ORF">g.106839</name>
</gene>